<feature type="compositionally biased region" description="Basic and acidic residues" evidence="1">
    <location>
        <begin position="66"/>
        <end position="79"/>
    </location>
</feature>
<feature type="compositionally biased region" description="Polar residues" evidence="1">
    <location>
        <begin position="39"/>
        <end position="65"/>
    </location>
</feature>
<proteinExistence type="predicted"/>
<evidence type="ECO:0000313" key="2">
    <source>
        <dbReference type="EMBL" id="RDX88096.1"/>
    </source>
</evidence>
<gene>
    <name evidence="2" type="ORF">CR513_30351</name>
</gene>
<keyword evidence="3" id="KW-1185">Reference proteome</keyword>
<dbReference type="Proteomes" id="UP000257109">
    <property type="component" value="Unassembled WGS sequence"/>
</dbReference>
<reference evidence="2" key="1">
    <citation type="submission" date="2018-05" db="EMBL/GenBank/DDBJ databases">
        <title>Draft genome of Mucuna pruriens seed.</title>
        <authorList>
            <person name="Nnadi N.E."/>
            <person name="Vos R."/>
            <person name="Hasami M.H."/>
            <person name="Devisetty U.K."/>
            <person name="Aguiy J.C."/>
        </authorList>
    </citation>
    <scope>NUCLEOTIDE SEQUENCE [LARGE SCALE GENOMIC DNA]</scope>
    <source>
        <strain evidence="2">JCA_2017</strain>
    </source>
</reference>
<evidence type="ECO:0000256" key="1">
    <source>
        <dbReference type="SAM" id="MobiDB-lite"/>
    </source>
</evidence>
<accession>A0A371GC63</accession>
<dbReference type="EMBL" id="QJKJ01006054">
    <property type="protein sequence ID" value="RDX88096.1"/>
    <property type="molecule type" value="Genomic_DNA"/>
</dbReference>
<feature type="non-terminal residue" evidence="2">
    <location>
        <position position="1"/>
    </location>
</feature>
<feature type="region of interest" description="Disordered" evidence="1">
    <location>
        <begin position="30"/>
        <end position="100"/>
    </location>
</feature>
<protein>
    <submittedName>
        <fullName evidence="2">Uncharacterized protein</fullName>
    </submittedName>
</protein>
<organism evidence="2 3">
    <name type="scientific">Mucuna pruriens</name>
    <name type="common">Velvet bean</name>
    <name type="synonym">Dolichos pruriens</name>
    <dbReference type="NCBI Taxonomy" id="157652"/>
    <lineage>
        <taxon>Eukaryota</taxon>
        <taxon>Viridiplantae</taxon>
        <taxon>Streptophyta</taxon>
        <taxon>Embryophyta</taxon>
        <taxon>Tracheophyta</taxon>
        <taxon>Spermatophyta</taxon>
        <taxon>Magnoliopsida</taxon>
        <taxon>eudicotyledons</taxon>
        <taxon>Gunneridae</taxon>
        <taxon>Pentapetalae</taxon>
        <taxon>rosids</taxon>
        <taxon>fabids</taxon>
        <taxon>Fabales</taxon>
        <taxon>Fabaceae</taxon>
        <taxon>Papilionoideae</taxon>
        <taxon>50 kb inversion clade</taxon>
        <taxon>NPAAA clade</taxon>
        <taxon>indigoferoid/millettioid clade</taxon>
        <taxon>Phaseoleae</taxon>
        <taxon>Mucuna</taxon>
    </lineage>
</organism>
<comment type="caution">
    <text evidence="2">The sequence shown here is derived from an EMBL/GenBank/DDBJ whole genome shotgun (WGS) entry which is preliminary data.</text>
</comment>
<dbReference type="AlphaFoldDB" id="A0A371GC63"/>
<sequence>MKETQDLPPYPYAFISSSLPTYRTLFQQPSSSLFSSPQKTWTLPTTSAYRTRTKPESSSRFSIPKTSDRSPKDSPESSPERPPLSSLEKQTISKKYDFQDSQDPYSQFTIKLCSADESRYDNSSDTEDTQP</sequence>
<evidence type="ECO:0000313" key="3">
    <source>
        <dbReference type="Proteomes" id="UP000257109"/>
    </source>
</evidence>
<name>A0A371GC63_MUCPR</name>